<keyword evidence="1" id="KW-0732">Signal</keyword>
<gene>
    <name evidence="2" type="ORF">MNKW57_10730</name>
</gene>
<organism evidence="2 3">
    <name type="scientific">Biformimicrobium ophioploci</name>
    <dbReference type="NCBI Taxonomy" id="3036711"/>
    <lineage>
        <taxon>Bacteria</taxon>
        <taxon>Pseudomonadati</taxon>
        <taxon>Pseudomonadota</taxon>
        <taxon>Gammaproteobacteria</taxon>
        <taxon>Cellvibrionales</taxon>
        <taxon>Microbulbiferaceae</taxon>
        <taxon>Biformimicrobium</taxon>
    </lineage>
</organism>
<comment type="caution">
    <text evidence="2">The sequence shown here is derived from an EMBL/GenBank/DDBJ whole genome shotgun (WGS) entry which is preliminary data.</text>
</comment>
<evidence type="ECO:0000313" key="3">
    <source>
        <dbReference type="Proteomes" id="UP001224392"/>
    </source>
</evidence>
<accession>A0ABQ6LXJ7</accession>
<keyword evidence="3" id="KW-1185">Reference proteome</keyword>
<evidence type="ECO:0000313" key="2">
    <source>
        <dbReference type="EMBL" id="GMG86752.1"/>
    </source>
</evidence>
<reference evidence="2 3" key="1">
    <citation type="submission" date="2023-04" db="EMBL/GenBank/DDBJ databases">
        <title>Marinobulbifer ophiurae gen. nov., sp. Nov., isolate from tissue of brittle star Ophioplocus japonicus.</title>
        <authorList>
            <person name="Kawano K."/>
            <person name="Sawayama S."/>
            <person name="Nakagawa S."/>
        </authorList>
    </citation>
    <scope>NUCLEOTIDE SEQUENCE [LARGE SCALE GENOMIC DNA]</scope>
    <source>
        <strain evidence="2 3">NKW57</strain>
    </source>
</reference>
<dbReference type="EMBL" id="BSYJ01000002">
    <property type="protein sequence ID" value="GMG86752.1"/>
    <property type="molecule type" value="Genomic_DNA"/>
</dbReference>
<name>A0ABQ6LXJ7_9GAMM</name>
<proteinExistence type="predicted"/>
<feature type="chain" id="PRO_5045159605" evidence="1">
    <location>
        <begin position="27"/>
        <end position="186"/>
    </location>
</feature>
<evidence type="ECO:0000256" key="1">
    <source>
        <dbReference type="SAM" id="SignalP"/>
    </source>
</evidence>
<protein>
    <submittedName>
        <fullName evidence="2">Uncharacterized protein</fullName>
    </submittedName>
</protein>
<dbReference type="RefSeq" id="WP_285763326.1">
    <property type="nucleotide sequence ID" value="NZ_BSYJ01000002.1"/>
</dbReference>
<sequence>MQRTLSGLVFAALGGLILVASPLAGAQGMTDEQKAFYANLRQLCGATFRGESVFPKNPDDGFFGRRLEAVLSVCRDDQIQIPFHVGSDHSRTWIISVQETGLLLKHDHRKKDGSPDEITNYGGWASKDGTAFQQRFMADDFTAQLIPAAKGNVWTIQLDQDGGGLRYILHRDGKLRFEARLRRVEP</sequence>
<feature type="signal peptide" evidence="1">
    <location>
        <begin position="1"/>
        <end position="26"/>
    </location>
</feature>
<dbReference type="Proteomes" id="UP001224392">
    <property type="component" value="Unassembled WGS sequence"/>
</dbReference>